<evidence type="ECO:0000313" key="1">
    <source>
        <dbReference type="EMBL" id="KAK3242915.1"/>
    </source>
</evidence>
<sequence length="189" mass="21029">MEIEEDRPQGQAWDKGDTLEEIKERKADIRAQFSVWESSGFDKIEIGSCLYTECIKAVRDDLGAEVELNTTVYYGELALRNRVLLTTTIFKHCCDLFYVATREGEQVVLVAGASDVAKKILASTQSELTVDHLKNFGEQLLDFDQYTRVLSAAGEVFKGISSGDHDTQSEHSLLAISVATAYGYCIQES</sequence>
<gene>
    <name evidence="1" type="ORF">CYMTET_47415</name>
</gene>
<reference evidence="1 2" key="1">
    <citation type="journal article" date="2015" name="Genome Biol. Evol.">
        <title>Comparative Genomics of a Bacterivorous Green Alga Reveals Evolutionary Causalities and Consequences of Phago-Mixotrophic Mode of Nutrition.</title>
        <authorList>
            <person name="Burns J.A."/>
            <person name="Paasch A."/>
            <person name="Narechania A."/>
            <person name="Kim E."/>
        </authorList>
    </citation>
    <scope>NUCLEOTIDE SEQUENCE [LARGE SCALE GENOMIC DNA]</scope>
    <source>
        <strain evidence="1 2">PLY_AMNH</strain>
    </source>
</reference>
<dbReference type="EMBL" id="LGRX02033103">
    <property type="protein sequence ID" value="KAK3242915.1"/>
    <property type="molecule type" value="Genomic_DNA"/>
</dbReference>
<accession>A0AAE0BW75</accession>
<evidence type="ECO:0000313" key="2">
    <source>
        <dbReference type="Proteomes" id="UP001190700"/>
    </source>
</evidence>
<protein>
    <submittedName>
        <fullName evidence="1">Uncharacterized protein</fullName>
    </submittedName>
</protein>
<proteinExistence type="predicted"/>
<dbReference type="AlphaFoldDB" id="A0AAE0BW75"/>
<comment type="caution">
    <text evidence="1">The sequence shown here is derived from an EMBL/GenBank/DDBJ whole genome shotgun (WGS) entry which is preliminary data.</text>
</comment>
<keyword evidence="2" id="KW-1185">Reference proteome</keyword>
<organism evidence="1 2">
    <name type="scientific">Cymbomonas tetramitiformis</name>
    <dbReference type="NCBI Taxonomy" id="36881"/>
    <lineage>
        <taxon>Eukaryota</taxon>
        <taxon>Viridiplantae</taxon>
        <taxon>Chlorophyta</taxon>
        <taxon>Pyramimonadophyceae</taxon>
        <taxon>Pyramimonadales</taxon>
        <taxon>Pyramimonadaceae</taxon>
        <taxon>Cymbomonas</taxon>
    </lineage>
</organism>
<name>A0AAE0BW75_9CHLO</name>
<dbReference type="Proteomes" id="UP001190700">
    <property type="component" value="Unassembled WGS sequence"/>
</dbReference>